<evidence type="ECO:0000256" key="2">
    <source>
        <dbReference type="ARBA" id="ARBA00004370"/>
    </source>
</evidence>
<accession>A0A5C3M7L3</accession>
<evidence type="ECO:0000256" key="13">
    <source>
        <dbReference type="PIRSR" id="PIRSR602401-1"/>
    </source>
</evidence>
<dbReference type="InterPro" id="IPR036396">
    <property type="entry name" value="Cyt_P450_sf"/>
</dbReference>
<evidence type="ECO:0000256" key="12">
    <source>
        <dbReference type="ARBA" id="ARBA00023136"/>
    </source>
</evidence>
<evidence type="ECO:0000313" key="15">
    <source>
        <dbReference type="EMBL" id="TFK41444.1"/>
    </source>
</evidence>
<evidence type="ECO:0000256" key="5">
    <source>
        <dbReference type="ARBA" id="ARBA00022617"/>
    </source>
</evidence>
<dbReference type="GO" id="GO:0020037">
    <property type="term" value="F:heme binding"/>
    <property type="evidence" value="ECO:0007669"/>
    <property type="project" value="InterPro"/>
</dbReference>
<comment type="pathway">
    <text evidence="3">Secondary metabolite biosynthesis; terpenoid biosynthesis.</text>
</comment>
<evidence type="ECO:0000256" key="10">
    <source>
        <dbReference type="ARBA" id="ARBA00023004"/>
    </source>
</evidence>
<comment type="cofactor">
    <cofactor evidence="1 13">
        <name>heme</name>
        <dbReference type="ChEBI" id="CHEBI:30413"/>
    </cofactor>
</comment>
<dbReference type="InterPro" id="IPR001128">
    <property type="entry name" value="Cyt_P450"/>
</dbReference>
<proteinExistence type="inferred from homology"/>
<dbReference type="PRINTS" id="PR00463">
    <property type="entry name" value="EP450I"/>
</dbReference>
<keyword evidence="6" id="KW-0812">Transmembrane</keyword>
<evidence type="ECO:0000256" key="3">
    <source>
        <dbReference type="ARBA" id="ARBA00004721"/>
    </source>
</evidence>
<name>A0A5C3M7L3_9AGAR</name>
<dbReference type="STRING" id="68775.A0A5C3M7L3"/>
<keyword evidence="7 13" id="KW-0479">Metal-binding</keyword>
<gene>
    <name evidence="15" type="ORF">BDQ12DRAFT_663542</name>
</gene>
<dbReference type="SUPFAM" id="SSF48264">
    <property type="entry name" value="Cytochrome P450"/>
    <property type="match status" value="1"/>
</dbReference>
<protein>
    <submittedName>
        <fullName evidence="15">Cytochrome P450</fullName>
    </submittedName>
</protein>
<sequence>MSILYKAYFDVIKQGGFLAEIKRLHTIYGTYNITNYTPLFLDRPVVRIAPNELHFSDPRAYHAIYAPGSSFTKEPVTYKCFNSEGSSFTFIDPHQSKIRREMLNPLFSRRAILKLEGVIQQKVDKLLDRITSYPGKLINISLAFRCATVDIIAAYCFAECIEALDADEFNDPFITGTLAFTKFIWIIKYFPFLANLFLSMPGWLAKRFDPFYEGIRALHIQVAKQVDHYLENEDALETAEHEIVYHHLINPQEYKDRHTTPSRRDLNAEALSLLQAGSETVGAACTVGAFYAFKNERVHKKLVAELRDAWPDINLPMPYTSLEKLPYLTAFIKETLRTSNGVVTPLPRVVGPGDADIGGYHVPVGTIVSSGAALVHENAQIFENPYQFYPERWLQADTSLMDKNLVPFSRGPRMCLGFPLAWVELYLLFGNIFRKLDFDLRDTALQEMNEFKELFVAIHEVFYARVEKVAEQSKYSDPINRFFREGVPSSF</sequence>
<keyword evidence="10 13" id="KW-0408">Iron</keyword>
<comment type="subcellular location">
    <subcellularLocation>
        <location evidence="2">Membrane</location>
    </subcellularLocation>
</comment>
<dbReference type="GO" id="GO:0005506">
    <property type="term" value="F:iron ion binding"/>
    <property type="evidence" value="ECO:0007669"/>
    <property type="project" value="InterPro"/>
</dbReference>
<dbReference type="InterPro" id="IPR002401">
    <property type="entry name" value="Cyt_P450_E_grp-I"/>
</dbReference>
<evidence type="ECO:0000256" key="14">
    <source>
        <dbReference type="RuleBase" id="RU000461"/>
    </source>
</evidence>
<dbReference type="GO" id="GO:0004497">
    <property type="term" value="F:monooxygenase activity"/>
    <property type="evidence" value="ECO:0007669"/>
    <property type="project" value="UniProtKB-KW"/>
</dbReference>
<dbReference type="PANTHER" id="PTHR24305">
    <property type="entry name" value="CYTOCHROME P450"/>
    <property type="match status" value="1"/>
</dbReference>
<keyword evidence="9 14" id="KW-0560">Oxidoreductase</keyword>
<evidence type="ECO:0000256" key="1">
    <source>
        <dbReference type="ARBA" id="ARBA00001971"/>
    </source>
</evidence>
<dbReference type="PRINTS" id="PR00385">
    <property type="entry name" value="P450"/>
</dbReference>
<feature type="binding site" description="axial binding residue" evidence="13">
    <location>
        <position position="415"/>
    </location>
    <ligand>
        <name>heme</name>
        <dbReference type="ChEBI" id="CHEBI:30413"/>
    </ligand>
    <ligandPart>
        <name>Fe</name>
        <dbReference type="ChEBI" id="CHEBI:18248"/>
    </ligandPart>
</feature>
<keyword evidence="16" id="KW-1185">Reference proteome</keyword>
<reference evidence="15 16" key="1">
    <citation type="journal article" date="2019" name="Nat. Ecol. Evol.">
        <title>Megaphylogeny resolves global patterns of mushroom evolution.</title>
        <authorList>
            <person name="Varga T."/>
            <person name="Krizsan K."/>
            <person name="Foldi C."/>
            <person name="Dima B."/>
            <person name="Sanchez-Garcia M."/>
            <person name="Sanchez-Ramirez S."/>
            <person name="Szollosi G.J."/>
            <person name="Szarkandi J.G."/>
            <person name="Papp V."/>
            <person name="Albert L."/>
            <person name="Andreopoulos W."/>
            <person name="Angelini C."/>
            <person name="Antonin V."/>
            <person name="Barry K.W."/>
            <person name="Bougher N.L."/>
            <person name="Buchanan P."/>
            <person name="Buyck B."/>
            <person name="Bense V."/>
            <person name="Catcheside P."/>
            <person name="Chovatia M."/>
            <person name="Cooper J."/>
            <person name="Damon W."/>
            <person name="Desjardin D."/>
            <person name="Finy P."/>
            <person name="Geml J."/>
            <person name="Haridas S."/>
            <person name="Hughes K."/>
            <person name="Justo A."/>
            <person name="Karasinski D."/>
            <person name="Kautmanova I."/>
            <person name="Kiss B."/>
            <person name="Kocsube S."/>
            <person name="Kotiranta H."/>
            <person name="LaButti K.M."/>
            <person name="Lechner B.E."/>
            <person name="Liimatainen K."/>
            <person name="Lipzen A."/>
            <person name="Lukacs Z."/>
            <person name="Mihaltcheva S."/>
            <person name="Morgado L.N."/>
            <person name="Niskanen T."/>
            <person name="Noordeloos M.E."/>
            <person name="Ohm R.A."/>
            <person name="Ortiz-Santana B."/>
            <person name="Ovrebo C."/>
            <person name="Racz N."/>
            <person name="Riley R."/>
            <person name="Savchenko A."/>
            <person name="Shiryaev A."/>
            <person name="Soop K."/>
            <person name="Spirin V."/>
            <person name="Szebenyi C."/>
            <person name="Tomsovsky M."/>
            <person name="Tulloss R.E."/>
            <person name="Uehling J."/>
            <person name="Grigoriev I.V."/>
            <person name="Vagvolgyi C."/>
            <person name="Papp T."/>
            <person name="Martin F.M."/>
            <person name="Miettinen O."/>
            <person name="Hibbett D.S."/>
            <person name="Nagy L.G."/>
        </authorList>
    </citation>
    <scope>NUCLEOTIDE SEQUENCE [LARGE SCALE GENOMIC DNA]</scope>
    <source>
        <strain evidence="15 16">CBS 166.37</strain>
    </source>
</reference>
<evidence type="ECO:0000256" key="7">
    <source>
        <dbReference type="ARBA" id="ARBA00022723"/>
    </source>
</evidence>
<dbReference type="AlphaFoldDB" id="A0A5C3M7L3"/>
<dbReference type="GO" id="GO:0016020">
    <property type="term" value="C:membrane"/>
    <property type="evidence" value="ECO:0007669"/>
    <property type="project" value="UniProtKB-SubCell"/>
</dbReference>
<evidence type="ECO:0000256" key="9">
    <source>
        <dbReference type="ARBA" id="ARBA00023002"/>
    </source>
</evidence>
<dbReference type="GO" id="GO:0016705">
    <property type="term" value="F:oxidoreductase activity, acting on paired donors, with incorporation or reduction of molecular oxygen"/>
    <property type="evidence" value="ECO:0007669"/>
    <property type="project" value="InterPro"/>
</dbReference>
<dbReference type="Pfam" id="PF00067">
    <property type="entry name" value="p450"/>
    <property type="match status" value="1"/>
</dbReference>
<dbReference type="Gene3D" id="1.10.630.10">
    <property type="entry name" value="Cytochrome P450"/>
    <property type="match status" value="1"/>
</dbReference>
<keyword evidence="12" id="KW-0472">Membrane</keyword>
<dbReference type="Proteomes" id="UP000308652">
    <property type="component" value="Unassembled WGS sequence"/>
</dbReference>
<keyword evidence="5 13" id="KW-0349">Heme</keyword>
<dbReference type="OrthoDB" id="1470350at2759"/>
<keyword evidence="8" id="KW-1133">Transmembrane helix</keyword>
<dbReference type="EMBL" id="ML213594">
    <property type="protein sequence ID" value="TFK41444.1"/>
    <property type="molecule type" value="Genomic_DNA"/>
</dbReference>
<comment type="similarity">
    <text evidence="4 14">Belongs to the cytochrome P450 family.</text>
</comment>
<evidence type="ECO:0000256" key="8">
    <source>
        <dbReference type="ARBA" id="ARBA00022989"/>
    </source>
</evidence>
<organism evidence="15 16">
    <name type="scientific">Crucibulum laeve</name>
    <dbReference type="NCBI Taxonomy" id="68775"/>
    <lineage>
        <taxon>Eukaryota</taxon>
        <taxon>Fungi</taxon>
        <taxon>Dikarya</taxon>
        <taxon>Basidiomycota</taxon>
        <taxon>Agaricomycotina</taxon>
        <taxon>Agaricomycetes</taxon>
        <taxon>Agaricomycetidae</taxon>
        <taxon>Agaricales</taxon>
        <taxon>Agaricineae</taxon>
        <taxon>Nidulariaceae</taxon>
        <taxon>Crucibulum</taxon>
    </lineage>
</organism>
<evidence type="ECO:0000256" key="6">
    <source>
        <dbReference type="ARBA" id="ARBA00022692"/>
    </source>
</evidence>
<dbReference type="PANTHER" id="PTHR24305:SF166">
    <property type="entry name" value="CYTOCHROME P450 12A4, MITOCHONDRIAL-RELATED"/>
    <property type="match status" value="1"/>
</dbReference>
<evidence type="ECO:0000313" key="16">
    <source>
        <dbReference type="Proteomes" id="UP000308652"/>
    </source>
</evidence>
<keyword evidence="11 14" id="KW-0503">Monooxygenase</keyword>
<dbReference type="PROSITE" id="PS00086">
    <property type="entry name" value="CYTOCHROME_P450"/>
    <property type="match status" value="1"/>
</dbReference>
<dbReference type="InterPro" id="IPR050121">
    <property type="entry name" value="Cytochrome_P450_monoxygenase"/>
</dbReference>
<evidence type="ECO:0000256" key="11">
    <source>
        <dbReference type="ARBA" id="ARBA00023033"/>
    </source>
</evidence>
<dbReference type="CDD" id="cd11062">
    <property type="entry name" value="CYP58-like"/>
    <property type="match status" value="1"/>
</dbReference>
<evidence type="ECO:0000256" key="4">
    <source>
        <dbReference type="ARBA" id="ARBA00010617"/>
    </source>
</evidence>
<dbReference type="InterPro" id="IPR017972">
    <property type="entry name" value="Cyt_P450_CS"/>
</dbReference>